<dbReference type="InterPro" id="IPR006059">
    <property type="entry name" value="SBP"/>
</dbReference>
<dbReference type="PANTHER" id="PTHR42779">
    <property type="entry name" value="PROTEIN YNJB"/>
    <property type="match status" value="1"/>
</dbReference>
<organism evidence="2 3">
    <name type="scientific">Romboutsia ilealis</name>
    <dbReference type="NCBI Taxonomy" id="1115758"/>
    <lineage>
        <taxon>Bacteria</taxon>
        <taxon>Bacillati</taxon>
        <taxon>Bacillota</taxon>
        <taxon>Clostridia</taxon>
        <taxon>Peptostreptococcales</taxon>
        <taxon>Peptostreptococcaceae</taxon>
        <taxon>Romboutsia</taxon>
    </lineage>
</organism>
<dbReference type="EMBL" id="LN555523">
    <property type="protein sequence ID" value="CED93696.1"/>
    <property type="molecule type" value="Genomic_DNA"/>
</dbReference>
<proteinExistence type="predicted"/>
<keyword evidence="1" id="KW-0732">Signal</keyword>
<protein>
    <submittedName>
        <fullName evidence="2">ABC transporter, solute-binding protein</fullName>
    </submittedName>
</protein>
<dbReference type="KEGG" id="ril:CRIB_945"/>
<name>A0A1V1I0F2_9FIRM</name>
<accession>A0A1V1I0F2</accession>
<reference evidence="2 3" key="1">
    <citation type="submission" date="2014-04" db="EMBL/GenBank/DDBJ databases">
        <authorList>
            <person name="Hornung B.V."/>
        </authorList>
    </citation>
    <scope>NUCLEOTIDE SEQUENCE [LARGE SCALE GENOMIC DNA]</scope>
    <source>
        <strain evidence="2 3">CRIB</strain>
    </source>
</reference>
<evidence type="ECO:0000313" key="3">
    <source>
        <dbReference type="Proteomes" id="UP000245622"/>
    </source>
</evidence>
<sequence length="407" mass="46090">MNRKIYIVLLCMMMISSIVGCSKSQKSNDINSNTNILDTSYDEILKSAKGTTVNFYGYGGNEVMNKWFDTYVIPQMKEKYDIKVKRVGMNIDDIMNKLLSEKQAKSKDGVMDVVWINGENFKTAKENNLLVGAFTEKLPNFNDYIDKDSETINTDFGTPVEGLEAPWGKAEFVVIKDTDKVSQNIEDTETLKEAIIKNPGKFTYPALPDFEGSAFVRNVIYDIVGYENLINLPENEDEVRKVIQPAMDYLNEIKPYLWNKGETYPATIAQLDNMYSDGEVYFTMTYSPNTVKGKIDSNEYSKDTEIIAFDKGNISNTHFLTIPENAPNKEGAMVLINFLMSIDAQALKTDTANWGDMTVLDMNKVPNEEKYKFSETVEFGKTLPELNAGLVPIIEKIWTEEVLQNGK</sequence>
<dbReference type="NCBIfam" id="NF008633">
    <property type="entry name" value="PRK11622.1"/>
    <property type="match status" value="1"/>
</dbReference>
<dbReference type="PROSITE" id="PS51257">
    <property type="entry name" value="PROKAR_LIPOPROTEIN"/>
    <property type="match status" value="1"/>
</dbReference>
<dbReference type="GeneID" id="82205124"/>
<dbReference type="InterPro" id="IPR027020">
    <property type="entry name" value="YnjB"/>
</dbReference>
<feature type="signal peptide" evidence="1">
    <location>
        <begin position="1"/>
        <end position="21"/>
    </location>
</feature>
<dbReference type="Pfam" id="PF13416">
    <property type="entry name" value="SBP_bac_8"/>
    <property type="match status" value="1"/>
</dbReference>
<dbReference type="AlphaFoldDB" id="A0A1V1I0F2"/>
<dbReference type="PIRSF" id="PIRSF029172">
    <property type="entry name" value="UCP029172_ABC_sbc_YnjB"/>
    <property type="match status" value="1"/>
</dbReference>
<feature type="chain" id="PRO_5039499871" evidence="1">
    <location>
        <begin position="22"/>
        <end position="407"/>
    </location>
</feature>
<dbReference type="Gene3D" id="3.40.190.10">
    <property type="entry name" value="Periplasmic binding protein-like II"/>
    <property type="match status" value="2"/>
</dbReference>
<evidence type="ECO:0000256" key="1">
    <source>
        <dbReference type="SAM" id="SignalP"/>
    </source>
</evidence>
<dbReference type="SUPFAM" id="SSF53850">
    <property type="entry name" value="Periplasmic binding protein-like II"/>
    <property type="match status" value="1"/>
</dbReference>
<gene>
    <name evidence="2" type="ORF">CRIB_945</name>
</gene>
<dbReference type="RefSeq" id="WP_180703391.1">
    <property type="nucleotide sequence ID" value="NZ_CAJUCR010000003.1"/>
</dbReference>
<keyword evidence="3" id="KW-1185">Reference proteome</keyword>
<evidence type="ECO:0000313" key="2">
    <source>
        <dbReference type="EMBL" id="CED93696.1"/>
    </source>
</evidence>
<dbReference type="Proteomes" id="UP000245622">
    <property type="component" value="Chromosome 1"/>
</dbReference>
<dbReference type="PANTHER" id="PTHR42779:SF1">
    <property type="entry name" value="PROTEIN YNJB"/>
    <property type="match status" value="1"/>
</dbReference>